<organism evidence="1">
    <name type="scientific">Siphoviridae sp. ctOSJ35</name>
    <dbReference type="NCBI Taxonomy" id="2825479"/>
    <lineage>
        <taxon>Viruses</taxon>
        <taxon>Duplodnaviria</taxon>
        <taxon>Heunggongvirae</taxon>
        <taxon>Uroviricota</taxon>
        <taxon>Caudoviricetes</taxon>
    </lineage>
</organism>
<sequence>MYNMCLIKTTIYKLCKNGINHYLGCITVSISQHYLSKFRL</sequence>
<accession>A0A8S5PJL2</accession>
<evidence type="ECO:0000313" key="1">
    <source>
        <dbReference type="EMBL" id="DAE07246.1"/>
    </source>
</evidence>
<name>A0A8S5PJL2_9CAUD</name>
<protein>
    <submittedName>
        <fullName evidence="1">Uncharacterized protein</fullName>
    </submittedName>
</protein>
<reference evidence="1" key="1">
    <citation type="journal article" date="2021" name="Proc. Natl. Acad. Sci. U.S.A.">
        <title>A Catalog of Tens of Thousands of Viruses from Human Metagenomes Reveals Hidden Associations with Chronic Diseases.</title>
        <authorList>
            <person name="Tisza M.J."/>
            <person name="Buck C.B."/>
        </authorList>
    </citation>
    <scope>NUCLEOTIDE SEQUENCE</scope>
    <source>
        <strain evidence="1">CtOSJ35</strain>
    </source>
</reference>
<proteinExistence type="predicted"/>
<dbReference type="EMBL" id="BK015447">
    <property type="protein sequence ID" value="DAE07246.1"/>
    <property type="molecule type" value="Genomic_DNA"/>
</dbReference>